<dbReference type="GO" id="GO:0005856">
    <property type="term" value="C:cytoskeleton"/>
    <property type="evidence" value="ECO:0007669"/>
    <property type="project" value="UniProtKB-SubCell"/>
</dbReference>
<reference evidence="17" key="2">
    <citation type="submission" date="2024-08" db="UniProtKB">
        <authorList>
            <consortium name="EnsemblMetazoa"/>
        </authorList>
    </citation>
    <scope>IDENTIFICATION</scope>
</reference>
<keyword evidence="7" id="KW-0206">Cytoskeleton</keyword>
<evidence type="ECO:0000256" key="4">
    <source>
        <dbReference type="ARBA" id="ARBA00022553"/>
    </source>
</evidence>
<feature type="compositionally biased region" description="Basic and acidic residues" evidence="15">
    <location>
        <begin position="544"/>
        <end position="553"/>
    </location>
</feature>
<feature type="compositionally biased region" description="Basic and acidic residues" evidence="15">
    <location>
        <begin position="708"/>
        <end position="719"/>
    </location>
</feature>
<dbReference type="AlphaFoldDB" id="A0AAR5Q196"/>
<evidence type="ECO:0000313" key="18">
    <source>
        <dbReference type="Proteomes" id="UP000019118"/>
    </source>
</evidence>
<feature type="compositionally biased region" description="Basic residues" evidence="15">
    <location>
        <begin position="670"/>
        <end position="679"/>
    </location>
</feature>
<comment type="similarity">
    <text evidence="8">Belongs to the NRARP family.</text>
</comment>
<dbReference type="PROSITE" id="PS50088">
    <property type="entry name" value="ANK_REPEAT"/>
    <property type="match status" value="4"/>
</dbReference>
<feature type="domain" description="cGMP-dependent protein kinase interacting" evidence="16">
    <location>
        <begin position="737"/>
        <end position="832"/>
    </location>
</feature>
<feature type="compositionally biased region" description="Basic and acidic residues" evidence="15">
    <location>
        <begin position="292"/>
        <end position="314"/>
    </location>
</feature>
<keyword evidence="14" id="KW-0175">Coiled coil</keyword>
<dbReference type="Gene3D" id="6.10.250.1820">
    <property type="match status" value="1"/>
</dbReference>
<keyword evidence="5" id="KW-0677">Repeat</keyword>
<evidence type="ECO:0000256" key="7">
    <source>
        <dbReference type="ARBA" id="ARBA00023212"/>
    </source>
</evidence>
<dbReference type="PANTHER" id="PTHR24179">
    <property type="entry name" value="PROTEIN PHOSPHATASE 1 REGULATORY SUBUNIT 12"/>
    <property type="match status" value="1"/>
</dbReference>
<feature type="region of interest" description="Disordered" evidence="15">
    <location>
        <begin position="544"/>
        <end position="569"/>
    </location>
</feature>
<evidence type="ECO:0000256" key="15">
    <source>
        <dbReference type="SAM" id="MobiDB-lite"/>
    </source>
</evidence>
<comment type="function">
    <text evidence="9">Regulates myosin phosphatase activity. Augments Ca(2+) sensitivity of the contractile apparatus.</text>
</comment>
<sequence length="837" mass="93455">MSLETRSNSALFKRAEQLKRWEESDTNREPVSPKIKSRRVKFSSGCVFLAACAAGDKEEVLKLLEKGADINTANVDGLTALHQACIDDNLDMVEFLVEQGADVNRGDNEGWTPLHATASCGFKYIAKYLIEKGADVAAVNNDGELALDIAECQRMTDLLRDEIRKRGIDCDAARNDEEIAMLRDAKEWLATKSSLVNEPHPKTGASALHVAAAKGYVNVMQVLLQCGADIDAQDTDGWSPIHAAAHWGQEEACRLLVEHLADLDAKNYVGQTAFDLADNSMLTLLTNLKEKQDKEEVNNRKAKKRAETQDRSIEPDSLTQVKKVKVEITGGPQEISKSNDIEMENESESESEVETSESESEESSSEEEEKKNKANAQNINDKVTIKEPEVNKPPLPPKTIENSEEKMPWRQQITKPKSDLNSPEKSNVVFDDYKPSNLNNENEVTLRRTKSFQNDELSNEVSTSTANTNISASPTTTTSPQAQNNQSAFRSGLRLSLNQPASATNGSAPAAATTPTSTVTTPTTPGGTRFQIFKNFFKSFVPPVRDEESETQRKAHAKRVRETRRSTQGVTLEEIKSAEQLVKLKNQPNNSDTFKLEDATKPEAPNTPSFIRRLNSSTNSSRPSSAPIETAETTVTIPLRRPKSLEEKEQDKENDVRNAQATLATQAAIQRRRRPKRRSTGVVSFDNVEDMDQEKDPAAGGDAPEATKLSHESGSERSSRSRVSSTVDIRNENGEIDYKKLYEEQLVENDRLKDKLRKSDEELKETKQTLERINVVTSKNSLSELEKRERRAMERKLSEMEEELKQLQKLKAENERLKVDNRSLTRVINKLTNSAKK</sequence>
<evidence type="ECO:0000256" key="3">
    <source>
        <dbReference type="ARBA" id="ARBA00022490"/>
    </source>
</evidence>
<evidence type="ECO:0000256" key="13">
    <source>
        <dbReference type="PROSITE-ProRule" id="PRU00023"/>
    </source>
</evidence>
<evidence type="ECO:0000256" key="6">
    <source>
        <dbReference type="ARBA" id="ARBA00023043"/>
    </source>
</evidence>
<feature type="region of interest" description="Disordered" evidence="15">
    <location>
        <begin position="587"/>
        <end position="728"/>
    </location>
</feature>
<dbReference type="Gene3D" id="1.25.40.20">
    <property type="entry name" value="Ankyrin repeat-containing domain"/>
    <property type="match status" value="2"/>
</dbReference>
<dbReference type="PANTHER" id="PTHR24179:SF21">
    <property type="entry name" value="MYOSIN BINDING SUBUNIT, ISOFORM O"/>
    <property type="match status" value="1"/>
</dbReference>
<keyword evidence="2" id="KW-0217">Developmental protein</keyword>
<feature type="repeat" description="ANK" evidence="13">
    <location>
        <begin position="109"/>
        <end position="141"/>
    </location>
</feature>
<evidence type="ECO:0000256" key="10">
    <source>
        <dbReference type="ARBA" id="ARBA00065548"/>
    </source>
</evidence>
<evidence type="ECO:0000256" key="12">
    <source>
        <dbReference type="ARBA" id="ARBA00083252"/>
    </source>
</evidence>
<dbReference type="GO" id="GO:0019901">
    <property type="term" value="F:protein kinase binding"/>
    <property type="evidence" value="ECO:0007669"/>
    <property type="project" value="InterPro"/>
</dbReference>
<feature type="region of interest" description="Disordered" evidence="15">
    <location>
        <begin position="292"/>
        <end position="527"/>
    </location>
</feature>
<dbReference type="InterPro" id="IPR002110">
    <property type="entry name" value="Ankyrin_rpt"/>
</dbReference>
<feature type="repeat" description="ANK" evidence="13">
    <location>
        <begin position="76"/>
        <end position="108"/>
    </location>
</feature>
<proteinExistence type="inferred from homology"/>
<keyword evidence="4" id="KW-0597">Phosphoprotein</keyword>
<feature type="compositionally biased region" description="Polar residues" evidence="15">
    <location>
        <begin position="411"/>
        <end position="425"/>
    </location>
</feature>
<evidence type="ECO:0000256" key="2">
    <source>
        <dbReference type="ARBA" id="ARBA00022473"/>
    </source>
</evidence>
<dbReference type="SUPFAM" id="SSF48403">
    <property type="entry name" value="Ankyrin repeat"/>
    <property type="match status" value="1"/>
</dbReference>
<dbReference type="PROSITE" id="PS50297">
    <property type="entry name" value="ANK_REP_REGION"/>
    <property type="match status" value="4"/>
</dbReference>
<accession>A0AAR5Q196</accession>
<evidence type="ECO:0000256" key="8">
    <source>
        <dbReference type="ARBA" id="ARBA00038386"/>
    </source>
</evidence>
<dbReference type="Pfam" id="PF15898">
    <property type="entry name" value="PRKG1_interact"/>
    <property type="match status" value="1"/>
</dbReference>
<reference evidence="18" key="1">
    <citation type="journal article" date="2013" name="Genome Biol.">
        <title>Draft genome of the mountain pine beetle, Dendroctonus ponderosae Hopkins, a major forest pest.</title>
        <authorList>
            <person name="Keeling C.I."/>
            <person name="Yuen M.M."/>
            <person name="Liao N.Y."/>
            <person name="Docking T.R."/>
            <person name="Chan S.K."/>
            <person name="Taylor G.A."/>
            <person name="Palmquist D.L."/>
            <person name="Jackman S.D."/>
            <person name="Nguyen A."/>
            <person name="Li M."/>
            <person name="Henderson H."/>
            <person name="Janes J.K."/>
            <person name="Zhao Y."/>
            <person name="Pandoh P."/>
            <person name="Moore R."/>
            <person name="Sperling F.A."/>
            <person name="Huber D.P."/>
            <person name="Birol I."/>
            <person name="Jones S.J."/>
            <person name="Bohlmann J."/>
        </authorList>
    </citation>
    <scope>NUCLEOTIDE SEQUENCE</scope>
</reference>
<dbReference type="GO" id="GO:0004857">
    <property type="term" value="F:enzyme inhibitor activity"/>
    <property type="evidence" value="ECO:0007669"/>
    <property type="project" value="TreeGrafter"/>
</dbReference>
<feature type="compositionally biased region" description="Low complexity" evidence="15">
    <location>
        <begin position="657"/>
        <end position="669"/>
    </location>
</feature>
<keyword evidence="18" id="KW-1185">Reference proteome</keyword>
<dbReference type="FunFam" id="1.25.40.20:FF:000007">
    <property type="entry name" value="Phosphatase 1 regulatory subunit 12A"/>
    <property type="match status" value="1"/>
</dbReference>
<dbReference type="Proteomes" id="UP000019118">
    <property type="component" value="Unassembled WGS sequence"/>
</dbReference>
<evidence type="ECO:0000313" key="17">
    <source>
        <dbReference type="EnsemblMetazoa" id="XP_019767015.1"/>
    </source>
</evidence>
<dbReference type="CDD" id="cd21930">
    <property type="entry name" value="IPD_PPP1R12"/>
    <property type="match status" value="1"/>
</dbReference>
<feature type="compositionally biased region" description="Acidic residues" evidence="15">
    <location>
        <begin position="341"/>
        <end position="367"/>
    </location>
</feature>
<comment type="subunit">
    <text evidence="10">PP1 comprises a catalytic subunit, PPP1CA, PPP1CB or PPP1CC, and one or several targeting or regulatory subunits. PPP1R12B mediates binding to myosin. Isoform 3 and isoform 4 bind PPP1R12A, but not isoform 1 of PPP1R12B itself. Binds IL16.</text>
</comment>
<name>A0AAR5Q196_DENPD</name>
<dbReference type="FunFam" id="1.25.40.20:FF:000004">
    <property type="entry name" value="Phosphatase 1 regulatory subunit 12A"/>
    <property type="match status" value="1"/>
</dbReference>
<comment type="subcellular location">
    <subcellularLocation>
        <location evidence="1">Cytoplasm</location>
        <location evidence="1">Cytoskeleton</location>
    </subcellularLocation>
</comment>
<protein>
    <recommendedName>
        <fullName evidence="11">Protein phosphatase 1 regulatory subunit 12B</fullName>
    </recommendedName>
    <alternativeName>
        <fullName evidence="12">Myosin phosphatase-targeting subunit 2</fullName>
    </alternativeName>
</protein>
<evidence type="ECO:0000256" key="14">
    <source>
        <dbReference type="SAM" id="Coils"/>
    </source>
</evidence>
<feature type="compositionally biased region" description="Low complexity" evidence="15">
    <location>
        <begin position="500"/>
        <end position="527"/>
    </location>
</feature>
<dbReference type="InterPro" id="IPR051226">
    <property type="entry name" value="PP1_Regulatory_Subunit"/>
</dbReference>
<evidence type="ECO:0000256" key="9">
    <source>
        <dbReference type="ARBA" id="ARBA00059024"/>
    </source>
</evidence>
<dbReference type="Gene3D" id="6.10.140.390">
    <property type="match status" value="1"/>
</dbReference>
<evidence type="ECO:0000256" key="5">
    <source>
        <dbReference type="ARBA" id="ARBA00022737"/>
    </source>
</evidence>
<feature type="compositionally biased region" description="Polar residues" evidence="15">
    <location>
        <begin position="451"/>
        <end position="461"/>
    </location>
</feature>
<feature type="compositionally biased region" description="Low complexity" evidence="15">
    <location>
        <begin position="462"/>
        <end position="487"/>
    </location>
</feature>
<feature type="compositionally biased region" description="Low complexity" evidence="15">
    <location>
        <begin position="612"/>
        <end position="625"/>
    </location>
</feature>
<feature type="coiled-coil region" evidence="14">
    <location>
        <begin position="742"/>
        <end position="834"/>
    </location>
</feature>
<dbReference type="InterPro" id="IPR036770">
    <property type="entry name" value="Ankyrin_rpt-contain_sf"/>
</dbReference>
<feature type="compositionally biased region" description="Basic and acidic residues" evidence="15">
    <location>
        <begin position="643"/>
        <end position="656"/>
    </location>
</feature>
<dbReference type="GO" id="GO:0019208">
    <property type="term" value="F:phosphatase regulator activity"/>
    <property type="evidence" value="ECO:0007669"/>
    <property type="project" value="TreeGrafter"/>
</dbReference>
<keyword evidence="3" id="KW-0963">Cytoplasm</keyword>
<dbReference type="InterPro" id="IPR031775">
    <property type="entry name" value="PRKG1_interact"/>
</dbReference>
<feature type="repeat" description="ANK" evidence="13">
    <location>
        <begin position="236"/>
        <end position="268"/>
    </location>
</feature>
<dbReference type="GO" id="GO:0005737">
    <property type="term" value="C:cytoplasm"/>
    <property type="evidence" value="ECO:0007669"/>
    <property type="project" value="TreeGrafter"/>
</dbReference>
<feature type="repeat" description="ANK" evidence="13">
    <location>
        <begin position="203"/>
        <end position="235"/>
    </location>
</feature>
<dbReference type="EnsemblMetazoa" id="XM_019911456.1">
    <property type="protein sequence ID" value="XP_019767015.1"/>
    <property type="gene ID" value="LOC109542291"/>
</dbReference>
<evidence type="ECO:0000259" key="16">
    <source>
        <dbReference type="Pfam" id="PF15898"/>
    </source>
</evidence>
<dbReference type="Pfam" id="PF12796">
    <property type="entry name" value="Ank_2"/>
    <property type="match status" value="2"/>
</dbReference>
<keyword evidence="6 13" id="KW-0040">ANK repeat</keyword>
<dbReference type="SMART" id="SM00248">
    <property type="entry name" value="ANK"/>
    <property type="match status" value="5"/>
</dbReference>
<evidence type="ECO:0000256" key="11">
    <source>
        <dbReference type="ARBA" id="ARBA00072757"/>
    </source>
</evidence>
<evidence type="ECO:0000256" key="1">
    <source>
        <dbReference type="ARBA" id="ARBA00004245"/>
    </source>
</evidence>
<organism evidence="17 18">
    <name type="scientific">Dendroctonus ponderosae</name>
    <name type="common">Mountain pine beetle</name>
    <dbReference type="NCBI Taxonomy" id="77166"/>
    <lineage>
        <taxon>Eukaryota</taxon>
        <taxon>Metazoa</taxon>
        <taxon>Ecdysozoa</taxon>
        <taxon>Arthropoda</taxon>
        <taxon>Hexapoda</taxon>
        <taxon>Insecta</taxon>
        <taxon>Pterygota</taxon>
        <taxon>Neoptera</taxon>
        <taxon>Endopterygota</taxon>
        <taxon>Coleoptera</taxon>
        <taxon>Polyphaga</taxon>
        <taxon>Cucujiformia</taxon>
        <taxon>Curculionidae</taxon>
        <taxon>Scolytinae</taxon>
        <taxon>Dendroctonus</taxon>
    </lineage>
</organism>